<evidence type="ECO:0000313" key="6">
    <source>
        <dbReference type="Proteomes" id="UP000038040"/>
    </source>
</evidence>
<gene>
    <name evidence="5" type="ORF">DME_LOCUS9456</name>
</gene>
<feature type="domain" description="NR LBD" evidence="4">
    <location>
        <begin position="108"/>
        <end position="283"/>
    </location>
</feature>
<dbReference type="OrthoDB" id="5789759at2759"/>
<evidence type="ECO:0000256" key="3">
    <source>
        <dbReference type="ARBA" id="ARBA00023170"/>
    </source>
</evidence>
<dbReference type="AlphaFoldDB" id="A0A0N4UFF2"/>
<accession>A0A0N4UFF2</accession>
<evidence type="ECO:0000313" key="5">
    <source>
        <dbReference type="EMBL" id="VDN59483.1"/>
    </source>
</evidence>
<dbReference type="PROSITE" id="PS51843">
    <property type="entry name" value="NR_LBD"/>
    <property type="match status" value="1"/>
</dbReference>
<dbReference type="Gene3D" id="1.10.565.10">
    <property type="entry name" value="Retinoid X Receptor"/>
    <property type="match status" value="1"/>
</dbReference>
<evidence type="ECO:0000313" key="8">
    <source>
        <dbReference type="WBParaSite" id="DME_0000616001-mRNA-1"/>
    </source>
</evidence>
<sequence length="283" mass="33272">MDQISRPCEHIPGVCKICSMPTDGPCFIFCKTCAIFVNFIYVQNLQTNYRFGLSLNNNNRAWKNSDDKPVTSSFNLPPLPGANYKEEIPFIMQILKSRIPYYNISPMNYTTNLEKIIVAYKALISERPFRRNNKYLGENCVEKYLLIEFIRQITVDLKLIARFMNEFFTFRMLPIQIKWNFFKRFWCCFFMIDRSYDTMCTLGTDTTDRRLVLQDGKIVNIDTPDIDEVKKTTDRNCDDLIKLEKQITESFVIAVVNKIKILKVKEIEIAFLLGYLLWDRASN</sequence>
<dbReference type="Pfam" id="PF00104">
    <property type="entry name" value="Hormone_recep"/>
    <property type="match status" value="1"/>
</dbReference>
<name>A0A0N4UFF2_DRAME</name>
<protein>
    <submittedName>
        <fullName evidence="8">NR LBD domain-containing protein</fullName>
    </submittedName>
</protein>
<reference evidence="5 7" key="2">
    <citation type="submission" date="2018-11" db="EMBL/GenBank/DDBJ databases">
        <authorList>
            <consortium name="Pathogen Informatics"/>
        </authorList>
    </citation>
    <scope>NUCLEOTIDE SEQUENCE [LARGE SCALE GENOMIC DNA]</scope>
</reference>
<evidence type="ECO:0000259" key="4">
    <source>
        <dbReference type="PROSITE" id="PS51843"/>
    </source>
</evidence>
<organism evidence="6 8">
    <name type="scientific">Dracunculus medinensis</name>
    <name type="common">Guinea worm</name>
    <dbReference type="NCBI Taxonomy" id="318479"/>
    <lineage>
        <taxon>Eukaryota</taxon>
        <taxon>Metazoa</taxon>
        <taxon>Ecdysozoa</taxon>
        <taxon>Nematoda</taxon>
        <taxon>Chromadorea</taxon>
        <taxon>Rhabditida</taxon>
        <taxon>Spirurina</taxon>
        <taxon>Dracunculoidea</taxon>
        <taxon>Dracunculidae</taxon>
        <taxon>Dracunculus</taxon>
    </lineage>
</organism>
<evidence type="ECO:0000256" key="2">
    <source>
        <dbReference type="ARBA" id="ARBA00023163"/>
    </source>
</evidence>
<dbReference type="STRING" id="318479.A0A0N4UFF2"/>
<dbReference type="Proteomes" id="UP000274756">
    <property type="component" value="Unassembled WGS sequence"/>
</dbReference>
<dbReference type="PANTHER" id="PTHR45680:SF23">
    <property type="entry name" value="NUCLEAR HORMONE RECEPTOR FAMILY"/>
    <property type="match status" value="1"/>
</dbReference>
<dbReference type="EMBL" id="UYYG01001182">
    <property type="protein sequence ID" value="VDN59483.1"/>
    <property type="molecule type" value="Genomic_DNA"/>
</dbReference>
<evidence type="ECO:0000256" key="1">
    <source>
        <dbReference type="ARBA" id="ARBA00023015"/>
    </source>
</evidence>
<evidence type="ECO:0000313" key="7">
    <source>
        <dbReference type="Proteomes" id="UP000274756"/>
    </source>
</evidence>
<keyword evidence="3" id="KW-0675">Receptor</keyword>
<dbReference type="InterPro" id="IPR035500">
    <property type="entry name" value="NHR-like_dom_sf"/>
</dbReference>
<keyword evidence="1" id="KW-0805">Transcription regulation</keyword>
<proteinExistence type="predicted"/>
<dbReference type="WBParaSite" id="DME_0000616001-mRNA-1">
    <property type="protein sequence ID" value="DME_0000616001-mRNA-1"/>
    <property type="gene ID" value="DME_0000616001"/>
</dbReference>
<reference evidence="8" key="1">
    <citation type="submission" date="2016-04" db="UniProtKB">
        <authorList>
            <consortium name="WormBaseParasite"/>
        </authorList>
    </citation>
    <scope>IDENTIFICATION</scope>
</reference>
<dbReference type="Proteomes" id="UP000038040">
    <property type="component" value="Unplaced"/>
</dbReference>
<keyword evidence="2" id="KW-0804">Transcription</keyword>
<dbReference type="SUPFAM" id="SSF48508">
    <property type="entry name" value="Nuclear receptor ligand-binding domain"/>
    <property type="match status" value="1"/>
</dbReference>
<keyword evidence="7" id="KW-1185">Reference proteome</keyword>
<dbReference type="InterPro" id="IPR000536">
    <property type="entry name" value="Nucl_hrmn_rcpt_lig-bd"/>
</dbReference>
<dbReference type="InterPro" id="IPR051152">
    <property type="entry name" value="C.elegans_Orphan_NR"/>
</dbReference>
<dbReference type="PANTHER" id="PTHR45680">
    <property type="entry name" value="NUCLEAR HORMONE RECEPTOR FAMILY"/>
    <property type="match status" value="1"/>
</dbReference>